<evidence type="ECO:0000313" key="1">
    <source>
        <dbReference type="EMBL" id="EEF36328.1"/>
    </source>
</evidence>
<keyword evidence="2" id="KW-1185">Reference proteome</keyword>
<evidence type="ECO:0000313" key="2">
    <source>
        <dbReference type="Proteomes" id="UP000008311"/>
    </source>
</evidence>
<name>B9SJ82_RICCO</name>
<proteinExistence type="predicted"/>
<gene>
    <name evidence="1" type="ORF">RCOM_1478690</name>
</gene>
<dbReference type="InParanoid" id="B9SJ82"/>
<reference evidence="2" key="1">
    <citation type="journal article" date="2010" name="Nat. Biotechnol.">
        <title>Draft genome sequence of the oilseed species Ricinus communis.</title>
        <authorList>
            <person name="Chan A.P."/>
            <person name="Crabtree J."/>
            <person name="Zhao Q."/>
            <person name="Lorenzi H."/>
            <person name="Orvis J."/>
            <person name="Puiu D."/>
            <person name="Melake-Berhan A."/>
            <person name="Jones K.M."/>
            <person name="Redman J."/>
            <person name="Chen G."/>
            <person name="Cahoon E.B."/>
            <person name="Gedil M."/>
            <person name="Stanke M."/>
            <person name="Haas B.J."/>
            <person name="Wortman J.R."/>
            <person name="Fraser-Liggett C.M."/>
            <person name="Ravel J."/>
            <person name="Rabinowicz P.D."/>
        </authorList>
    </citation>
    <scope>NUCLEOTIDE SEQUENCE [LARGE SCALE GENOMIC DNA]</scope>
    <source>
        <strain evidence="2">cv. Hale</strain>
    </source>
</reference>
<dbReference type="Proteomes" id="UP000008311">
    <property type="component" value="Unassembled WGS sequence"/>
</dbReference>
<dbReference type="AlphaFoldDB" id="B9SJ82"/>
<accession>B9SJ82</accession>
<sequence length="73" mass="7957">MADKGVVLGSEIKNTIMTFLCHSSFGKDIVGLLPNFASEVSEKSSISCNKLLMKIRESSPEPEVHAASNWFAK</sequence>
<dbReference type="EMBL" id="EQ973982">
    <property type="protein sequence ID" value="EEF36328.1"/>
    <property type="molecule type" value="Genomic_DNA"/>
</dbReference>
<organism evidence="1 2">
    <name type="scientific">Ricinus communis</name>
    <name type="common">Castor bean</name>
    <dbReference type="NCBI Taxonomy" id="3988"/>
    <lineage>
        <taxon>Eukaryota</taxon>
        <taxon>Viridiplantae</taxon>
        <taxon>Streptophyta</taxon>
        <taxon>Embryophyta</taxon>
        <taxon>Tracheophyta</taxon>
        <taxon>Spermatophyta</taxon>
        <taxon>Magnoliopsida</taxon>
        <taxon>eudicotyledons</taxon>
        <taxon>Gunneridae</taxon>
        <taxon>Pentapetalae</taxon>
        <taxon>rosids</taxon>
        <taxon>fabids</taxon>
        <taxon>Malpighiales</taxon>
        <taxon>Euphorbiaceae</taxon>
        <taxon>Acalyphoideae</taxon>
        <taxon>Acalypheae</taxon>
        <taxon>Ricinus</taxon>
    </lineage>
</organism>
<protein>
    <submittedName>
        <fullName evidence="1">Uncharacterized protein</fullName>
    </submittedName>
</protein>